<feature type="binding site" evidence="8">
    <location>
        <begin position="354"/>
        <end position="358"/>
    </location>
    <ligand>
        <name>substrate</name>
    </ligand>
</feature>
<dbReference type="EC" id="1.1.1.22" evidence="3"/>
<dbReference type="Pfam" id="PF00984">
    <property type="entry name" value="UDPG_MGDP_dh"/>
    <property type="match status" value="1"/>
</dbReference>
<dbReference type="PIRSF" id="PIRSF000124">
    <property type="entry name" value="UDPglc_GDPman_dh"/>
    <property type="match status" value="1"/>
</dbReference>
<dbReference type="GO" id="GO:0006024">
    <property type="term" value="P:glycosaminoglycan biosynthetic process"/>
    <property type="evidence" value="ECO:0007669"/>
    <property type="project" value="TreeGrafter"/>
</dbReference>
<evidence type="ECO:0000256" key="7">
    <source>
        <dbReference type="PIRSR" id="PIRSR500134-1"/>
    </source>
</evidence>
<evidence type="ECO:0000256" key="5">
    <source>
        <dbReference type="ARBA" id="ARBA00023027"/>
    </source>
</evidence>
<evidence type="ECO:0000256" key="9">
    <source>
        <dbReference type="PIRSR" id="PIRSR500134-3"/>
    </source>
</evidence>
<dbReference type="InterPro" id="IPR014026">
    <property type="entry name" value="UDP-Glc/GDP-Man_DH_dimer"/>
</dbReference>
<dbReference type="SUPFAM" id="SSF48179">
    <property type="entry name" value="6-phosphogluconate dehydrogenase C-terminal domain-like"/>
    <property type="match status" value="1"/>
</dbReference>
<dbReference type="InterPro" id="IPR014027">
    <property type="entry name" value="UDP-Glc/GDP-Man_DH_C"/>
</dbReference>
<keyword evidence="4" id="KW-0560">Oxidoreductase</keyword>
<evidence type="ECO:0000256" key="2">
    <source>
        <dbReference type="ARBA" id="ARBA00006601"/>
    </source>
</evidence>
<dbReference type="PANTHER" id="PTHR11374">
    <property type="entry name" value="UDP-GLUCOSE DEHYDROGENASE/UDP-MANNAC DEHYDROGENASE"/>
    <property type="match status" value="1"/>
</dbReference>
<dbReference type="FunFam" id="1.20.5.100:FF:000001">
    <property type="entry name" value="UDP-glucose 6-dehydrogenase"/>
    <property type="match status" value="1"/>
</dbReference>
<dbReference type="InterPro" id="IPR008927">
    <property type="entry name" value="6-PGluconate_DH-like_C_sf"/>
</dbReference>
<dbReference type="UniPathway" id="UPA00038">
    <property type="reaction ID" value="UER00491"/>
</dbReference>
<keyword evidence="5 9" id="KW-0520">NAD</keyword>
<feature type="binding site" evidence="9">
    <location>
        <position position="435"/>
    </location>
    <ligand>
        <name>NAD(+)</name>
        <dbReference type="ChEBI" id="CHEBI:57540"/>
    </ligand>
</feature>
<evidence type="ECO:0000256" key="6">
    <source>
        <dbReference type="ARBA" id="ARBA00047473"/>
    </source>
</evidence>
<dbReference type="InterPro" id="IPR001732">
    <property type="entry name" value="UDP-Glc/GDP-Man_DH_N"/>
</dbReference>
<dbReference type="Proteomes" id="UP000672032">
    <property type="component" value="Chromosome 1"/>
</dbReference>
<feature type="binding site" evidence="9">
    <location>
        <position position="368"/>
    </location>
    <ligand>
        <name>NAD(+)</name>
        <dbReference type="ChEBI" id="CHEBI:57540"/>
    </ligand>
</feature>
<feature type="binding site" evidence="8">
    <location>
        <position position="309"/>
    </location>
    <ligand>
        <name>substrate</name>
    </ligand>
</feature>
<comment type="pathway">
    <text evidence="1">Nucleotide-sugar biosynthesis; UDP-alpha-D-glucuronate biosynthesis; UDP-alpha-D-glucuronate from UDP-alpha-D-glucose: step 1/1.</text>
</comment>
<dbReference type="Pfam" id="PF03720">
    <property type="entry name" value="UDPG_MGDP_dh_C"/>
    <property type="match status" value="1"/>
</dbReference>
<evidence type="ECO:0000256" key="3">
    <source>
        <dbReference type="ARBA" id="ARBA00012954"/>
    </source>
</evidence>
<dbReference type="NCBIfam" id="TIGR03026">
    <property type="entry name" value="NDP-sugDHase"/>
    <property type="match status" value="1"/>
</dbReference>
<feature type="domain" description="UDP-glucose/GDP-mannose dehydrogenase C-terminal" evidence="10">
    <location>
        <begin position="421"/>
        <end position="518"/>
    </location>
</feature>
<comment type="catalytic activity">
    <reaction evidence="6">
        <text>UDP-alpha-D-glucose + 2 NAD(+) + H2O = UDP-alpha-D-glucuronate + 2 NADH + 3 H(+)</text>
        <dbReference type="Rhea" id="RHEA:23596"/>
        <dbReference type="ChEBI" id="CHEBI:15377"/>
        <dbReference type="ChEBI" id="CHEBI:15378"/>
        <dbReference type="ChEBI" id="CHEBI:57540"/>
        <dbReference type="ChEBI" id="CHEBI:57945"/>
        <dbReference type="ChEBI" id="CHEBI:58052"/>
        <dbReference type="ChEBI" id="CHEBI:58885"/>
        <dbReference type="EC" id="1.1.1.22"/>
    </reaction>
</comment>
<evidence type="ECO:0000256" key="4">
    <source>
        <dbReference type="ARBA" id="ARBA00023002"/>
    </source>
</evidence>
<keyword evidence="12" id="KW-1185">Reference proteome</keyword>
<feature type="binding site" evidence="8">
    <location>
        <position position="362"/>
    </location>
    <ligand>
        <name>substrate</name>
    </ligand>
</feature>
<evidence type="ECO:0000256" key="1">
    <source>
        <dbReference type="ARBA" id="ARBA00004701"/>
    </source>
</evidence>
<dbReference type="Gene3D" id="3.40.50.720">
    <property type="entry name" value="NAD(P)-binding Rossmann-like Domain"/>
    <property type="match status" value="2"/>
</dbReference>
<dbReference type="InterPro" id="IPR017476">
    <property type="entry name" value="UDP-Glc/GDP-Man"/>
</dbReference>
<dbReference type="SMART" id="SM00984">
    <property type="entry name" value="UDPG_MGDP_dh_C"/>
    <property type="match status" value="1"/>
</dbReference>
<dbReference type="InterPro" id="IPR028356">
    <property type="entry name" value="UDPglc_DH_euk"/>
</dbReference>
<dbReference type="GO" id="GO:0006065">
    <property type="term" value="P:UDP-glucuronate biosynthetic process"/>
    <property type="evidence" value="ECO:0007669"/>
    <property type="project" value="UniProtKB-UniPathway"/>
</dbReference>
<feature type="active site" description="Nucleophile" evidence="7">
    <location>
        <position position="365"/>
    </location>
</feature>
<evidence type="ECO:0000256" key="8">
    <source>
        <dbReference type="PIRSR" id="PIRSR500134-2"/>
    </source>
</evidence>
<organism evidence="11 12">
    <name type="scientific">Monilinia vaccinii-corymbosi</name>
    <dbReference type="NCBI Taxonomy" id="61207"/>
    <lineage>
        <taxon>Eukaryota</taxon>
        <taxon>Fungi</taxon>
        <taxon>Dikarya</taxon>
        <taxon>Ascomycota</taxon>
        <taxon>Pezizomycotina</taxon>
        <taxon>Leotiomycetes</taxon>
        <taxon>Helotiales</taxon>
        <taxon>Sclerotiniaceae</taxon>
        <taxon>Monilinia</taxon>
    </lineage>
</organism>
<accession>A0A8A3NX23</accession>
<proteinExistence type="inferred from homology"/>
<dbReference type="GO" id="GO:0005634">
    <property type="term" value="C:nucleus"/>
    <property type="evidence" value="ECO:0007669"/>
    <property type="project" value="TreeGrafter"/>
</dbReference>
<sequence length="614" mass="67495">MLPYCSTSSSADDGNYSIIGISTGPTTPNGSLTFSPTLQALKLDVAVVLGDHIETSAHHIVKNVCFVGAGYVGGPTAAVLALQNPRINFTVFDKNSLRIKQWKSRHLPIHEPGLPEIVRMCRDGSKGFSFFNGTSTEDIDTFSERAFEYNDRIHIPARAPNLVFSDDIEMCVGAANLIMIAVDTPTKSYGIGAGKATDMEAVGSVIQAIGRYAKPGTTIVEKSTVPGRTGDFIKDTLKIHRPHETFPVISNPEFLTAGTAVNDLLYPDRILIGASRDDHRAAESLASLYNWIPSSRIIYTSTSSSELAKLVSNAMLAQRISSINSISAICEFIGADVEEVSESVGMDRRIGDGYLKAGIGFGGSCFRKDISSLMYLAEGLGLKEVAMYWESVLMINEWQRKRWVKTIVEKMGGGLKGKKVVVLGYTFKRGTGDVRESLARDVIETLGEERPREIVVWDGGCEVEVLREELKRLKSSTVEEDLYTACDGADAVLICRELEACSKGRNSMVEDPRPLTDNPSEMELLNLQNFLSSNSHSNSNKYDTLGRLYPEPAPEAGKSLDRTLELEVIEVEFFGLLLTRTTTTGQVLRGFVLVQRPSRCMWRLTIKLDHVRVQ</sequence>
<dbReference type="PIRSF" id="PIRSF500134">
    <property type="entry name" value="UDPglc_DH_bac"/>
    <property type="match status" value="1"/>
</dbReference>
<dbReference type="SUPFAM" id="SSF52413">
    <property type="entry name" value="UDP-glucose/GDP-mannose dehydrogenase C-terminal domain"/>
    <property type="match status" value="1"/>
</dbReference>
<dbReference type="SUPFAM" id="SSF51735">
    <property type="entry name" value="NAD(P)-binding Rossmann-fold domains"/>
    <property type="match status" value="1"/>
</dbReference>
<dbReference type="Pfam" id="PF03721">
    <property type="entry name" value="UDPG_MGDP_dh_N"/>
    <property type="match status" value="2"/>
</dbReference>
<name>A0A8A3NX23_9HELO</name>
<dbReference type="GO" id="GO:0051287">
    <property type="term" value="F:NAD binding"/>
    <property type="evidence" value="ECO:0007669"/>
    <property type="project" value="InterPro"/>
</dbReference>
<dbReference type="AlphaFoldDB" id="A0A8A3NX23"/>
<protein>
    <recommendedName>
        <fullName evidence="3">UDP-glucose 6-dehydrogenase</fullName>
        <ecNumber evidence="3">1.1.1.22</ecNumber>
    </recommendedName>
</protein>
<dbReference type="OrthoDB" id="5059218at2759"/>
<feature type="binding site" evidence="9">
    <location>
        <position position="98"/>
    </location>
    <ligand>
        <name>NAD(+)</name>
        <dbReference type="ChEBI" id="CHEBI:57540"/>
    </ligand>
</feature>
<feature type="binding site" evidence="8">
    <location>
        <position position="428"/>
    </location>
    <ligand>
        <name>substrate</name>
    </ligand>
</feature>
<evidence type="ECO:0000259" key="10">
    <source>
        <dbReference type="SMART" id="SM00984"/>
    </source>
</evidence>
<gene>
    <name evidence="11" type="ORF">DSL72_004737</name>
</gene>
<dbReference type="GO" id="GO:0000271">
    <property type="term" value="P:polysaccharide biosynthetic process"/>
    <property type="evidence" value="ECO:0007669"/>
    <property type="project" value="InterPro"/>
</dbReference>
<feature type="binding site" evidence="9">
    <location>
        <position position="184"/>
    </location>
    <ligand>
        <name>NAD(+)</name>
        <dbReference type="ChEBI" id="CHEBI:57540"/>
    </ligand>
</feature>
<dbReference type="InterPro" id="IPR028357">
    <property type="entry name" value="UDPglc_DH_bac"/>
</dbReference>
<comment type="similarity">
    <text evidence="2">Belongs to the UDP-glucose/GDP-mannose dehydrogenase family.</text>
</comment>
<evidence type="ECO:0000313" key="11">
    <source>
        <dbReference type="EMBL" id="QSZ30215.1"/>
    </source>
</evidence>
<dbReference type="EMBL" id="CP063405">
    <property type="protein sequence ID" value="QSZ30215.1"/>
    <property type="molecule type" value="Genomic_DNA"/>
</dbReference>
<evidence type="ECO:0000313" key="12">
    <source>
        <dbReference type="Proteomes" id="UP000672032"/>
    </source>
</evidence>
<dbReference type="InterPro" id="IPR036291">
    <property type="entry name" value="NAD(P)-bd_dom_sf"/>
</dbReference>
<dbReference type="InterPro" id="IPR036220">
    <property type="entry name" value="UDP-Glc/GDP-Man_DH_C_sf"/>
</dbReference>
<dbReference type="GO" id="GO:0003979">
    <property type="term" value="F:UDP-glucose 6-dehydrogenase activity"/>
    <property type="evidence" value="ECO:0007669"/>
    <property type="project" value="UniProtKB-EC"/>
</dbReference>
<reference evidence="11" key="1">
    <citation type="submission" date="2020-10" db="EMBL/GenBank/DDBJ databases">
        <title>Genome Sequence of Monilinia vaccinii-corymbosi Sheds Light on Mummy Berry Disease Infection of Blueberry and Mating Type.</title>
        <authorList>
            <person name="Yow A.G."/>
            <person name="Zhang Y."/>
            <person name="Bansal K."/>
            <person name="Eacker S.M."/>
            <person name="Sullivan S."/>
            <person name="Liachko I."/>
            <person name="Cubeta M.A."/>
            <person name="Rollins J.A."/>
            <person name="Ashrafi H."/>
        </authorList>
    </citation>
    <scope>NUCLEOTIDE SEQUENCE</scope>
    <source>
        <strain evidence="11">RL-1</strain>
    </source>
</reference>
<feature type="binding site" evidence="9">
    <location>
        <position position="224"/>
    </location>
    <ligand>
        <name>NAD(+)</name>
        <dbReference type="ChEBI" id="CHEBI:57540"/>
    </ligand>
</feature>
<dbReference type="PANTHER" id="PTHR11374:SF3">
    <property type="entry name" value="UDP-GLUCOSE 6-DEHYDROGENASE"/>
    <property type="match status" value="1"/>
</dbReference>
<feature type="binding site" evidence="9">
    <location>
        <position position="93"/>
    </location>
    <ligand>
        <name>NAD(+)</name>
        <dbReference type="ChEBI" id="CHEBI:57540"/>
    </ligand>
</feature>
<dbReference type="Gene3D" id="1.20.5.100">
    <property type="entry name" value="Cytochrome c1, transmembrane anchor, C-terminal"/>
    <property type="match status" value="1"/>
</dbReference>